<dbReference type="Proteomes" id="UP000291613">
    <property type="component" value="Unassembled WGS sequence"/>
</dbReference>
<reference evidence="7 8" key="1">
    <citation type="submission" date="2019-02" db="EMBL/GenBank/DDBJ databases">
        <title>Hansschlegelia quercus sp. nov., a novel methylotrophic bacterium from buds of oak (Quercus robur L.).</title>
        <authorList>
            <person name="Agafonova N.V."/>
            <person name="Kaparullina E.N."/>
            <person name="Grouzdev D.S."/>
            <person name="Doronina N.V."/>
        </authorList>
    </citation>
    <scope>NUCLEOTIDE SEQUENCE [LARGE SCALE GENOMIC DNA]</scope>
    <source>
        <strain evidence="7 8">Dub</strain>
    </source>
</reference>
<name>A0A4Q9GBR1_9HYPH</name>
<feature type="transmembrane region" description="Helical" evidence="6">
    <location>
        <begin position="354"/>
        <end position="376"/>
    </location>
</feature>
<feature type="transmembrane region" description="Helical" evidence="6">
    <location>
        <begin position="165"/>
        <end position="191"/>
    </location>
</feature>
<comment type="subcellular location">
    <subcellularLocation>
        <location evidence="1">Cell membrane</location>
        <topology evidence="1">Multi-pass membrane protein</topology>
    </subcellularLocation>
</comment>
<dbReference type="AlphaFoldDB" id="A0A4Q9GBR1"/>
<feature type="transmembrane region" description="Helical" evidence="6">
    <location>
        <begin position="478"/>
        <end position="500"/>
    </location>
</feature>
<feature type="transmembrane region" description="Helical" evidence="6">
    <location>
        <begin position="388"/>
        <end position="405"/>
    </location>
</feature>
<dbReference type="EMBL" id="SIUB01000011">
    <property type="protein sequence ID" value="TBN47295.1"/>
    <property type="molecule type" value="Genomic_DNA"/>
</dbReference>
<evidence type="ECO:0000256" key="4">
    <source>
        <dbReference type="ARBA" id="ARBA00022989"/>
    </source>
</evidence>
<feature type="transmembrane region" description="Helical" evidence="6">
    <location>
        <begin position="47"/>
        <end position="67"/>
    </location>
</feature>
<proteinExistence type="predicted"/>
<gene>
    <name evidence="7" type="ORF">EYR15_16270</name>
</gene>
<organism evidence="7 8">
    <name type="scientific">Hansschlegelia quercus</name>
    <dbReference type="NCBI Taxonomy" id="2528245"/>
    <lineage>
        <taxon>Bacteria</taxon>
        <taxon>Pseudomonadati</taxon>
        <taxon>Pseudomonadota</taxon>
        <taxon>Alphaproteobacteria</taxon>
        <taxon>Hyphomicrobiales</taxon>
        <taxon>Methylopilaceae</taxon>
        <taxon>Hansschlegelia</taxon>
    </lineage>
</organism>
<feature type="transmembrane region" description="Helical" evidence="6">
    <location>
        <begin position="12"/>
        <end position="35"/>
    </location>
</feature>
<dbReference type="OrthoDB" id="8435854at2"/>
<comment type="caution">
    <text evidence="7">The sequence shown here is derived from an EMBL/GenBank/DDBJ whole genome shotgun (WGS) entry which is preliminary data.</text>
</comment>
<feature type="transmembrane region" description="Helical" evidence="6">
    <location>
        <begin position="445"/>
        <end position="466"/>
    </location>
</feature>
<dbReference type="PANTHER" id="PTHR30250">
    <property type="entry name" value="PST FAMILY PREDICTED COLANIC ACID TRANSPORTER"/>
    <property type="match status" value="1"/>
</dbReference>
<feature type="transmembrane region" description="Helical" evidence="6">
    <location>
        <begin position="197"/>
        <end position="218"/>
    </location>
</feature>
<evidence type="ECO:0000256" key="6">
    <source>
        <dbReference type="SAM" id="Phobius"/>
    </source>
</evidence>
<evidence type="ECO:0000256" key="5">
    <source>
        <dbReference type="ARBA" id="ARBA00023136"/>
    </source>
</evidence>
<keyword evidence="4 6" id="KW-1133">Transmembrane helix</keyword>
<evidence type="ECO:0000313" key="7">
    <source>
        <dbReference type="EMBL" id="TBN47295.1"/>
    </source>
</evidence>
<keyword evidence="5 6" id="KW-0472">Membrane</keyword>
<dbReference type="RefSeq" id="WP_131004631.1">
    <property type="nucleotide sequence ID" value="NZ_JBHSZR010000010.1"/>
</dbReference>
<feature type="transmembrane region" description="Helical" evidence="6">
    <location>
        <begin position="411"/>
        <end position="433"/>
    </location>
</feature>
<accession>A0A4Q9GBR1</accession>
<evidence type="ECO:0000256" key="2">
    <source>
        <dbReference type="ARBA" id="ARBA00022475"/>
    </source>
</evidence>
<evidence type="ECO:0000256" key="3">
    <source>
        <dbReference type="ARBA" id="ARBA00022692"/>
    </source>
</evidence>
<feature type="transmembrane region" description="Helical" evidence="6">
    <location>
        <begin position="324"/>
        <end position="348"/>
    </location>
</feature>
<protein>
    <submittedName>
        <fullName evidence="7">Uncharacterized protein</fullName>
    </submittedName>
</protein>
<keyword evidence="8" id="KW-1185">Reference proteome</keyword>
<evidence type="ECO:0000313" key="8">
    <source>
        <dbReference type="Proteomes" id="UP000291613"/>
    </source>
</evidence>
<keyword evidence="3 6" id="KW-0812">Transmembrane</keyword>
<dbReference type="GO" id="GO:0005886">
    <property type="term" value="C:plasma membrane"/>
    <property type="evidence" value="ECO:0007669"/>
    <property type="project" value="UniProtKB-SubCell"/>
</dbReference>
<sequence>MTGAERLSTPRRITAAVLAIWFSRIVAIGCGLVLMPILFGRLAEPELGVWLLLNQSALLILMLDFGLTSTLTRRFAFLQGRARGEEPDDDRVRDFGRLAGTGRRLFRFMGAGVGGSAWLAGLAFVGGLSLEHELLAQARIAWTILCAGQAVALSNGLWTAAIAGLGYVGPVALISAGFTSLTIMAQCGVALGGGGVVSLAAVAGGGNLAVRFVIVAYLRRREAALSGAPRVWDAGEAAGLMKPAFKYFLTEIGAVMLLRTDQYFIAAYLDPRSIPNYVAAYTLAFNAALISIAVGEPGAVYVTQLWRSAAQNGVRGIVLRSMRVGMGLMALGVALLLFAGPAIMTVWIGEDRFVGSAVMAIFSAMLLVHTQQSLLFGFSRATENEVYALWYLLAGALNVGLSFVLTPALGLVGVALSTVLAQVASTGWHIPLSALRRLGISPRDYARFVAAPVAALFVGACSAIWLVTDGPAAPTSAFGKVAAAAVAGGAMGAVGFWGLVLDAPLRRRVLDSLRPVGLHGAPAARAIDWGLPLRRLRVLEPSRRRESGRGDRPES</sequence>
<feature type="transmembrane region" description="Helical" evidence="6">
    <location>
        <begin position="140"/>
        <end position="158"/>
    </location>
</feature>
<evidence type="ECO:0000256" key="1">
    <source>
        <dbReference type="ARBA" id="ARBA00004651"/>
    </source>
</evidence>
<keyword evidence="2" id="KW-1003">Cell membrane</keyword>
<dbReference type="InterPro" id="IPR050833">
    <property type="entry name" value="Poly_Biosynth_Transport"/>
</dbReference>
<feature type="transmembrane region" description="Helical" evidence="6">
    <location>
        <begin position="105"/>
        <end position="128"/>
    </location>
</feature>
<dbReference type="PANTHER" id="PTHR30250:SF26">
    <property type="entry name" value="PSMA PROTEIN"/>
    <property type="match status" value="1"/>
</dbReference>